<keyword evidence="1" id="KW-0732">Signal</keyword>
<reference evidence="3 4" key="1">
    <citation type="submission" date="2019-08" db="EMBL/GenBank/DDBJ databases">
        <title>Archangium and Cystobacter genomes.</title>
        <authorList>
            <person name="Chen I.-C.K."/>
            <person name="Wielgoss S."/>
        </authorList>
    </citation>
    <scope>NUCLEOTIDE SEQUENCE [LARGE SCALE GENOMIC DNA]</scope>
    <source>
        <strain evidence="3 4">Cbm 6</strain>
    </source>
</reference>
<sequence length="858" mass="90878">MGTAMKNVWRTWGGRLVVMSWLSAGVGCGVPEEQRIEAGLASEQQAAGLSYEAESAALSGGAVIATDHTGYSGTGFVAGFTDGNKGHAAAQFTVTASTTGNYDVALRYANGTGSTQTLSLYVDGIKVTQLSLGATANWDSWGTRTDTLSLSAGTHTLRYKFDTTDSGNVNLDSVTLSAQVTPPPPPDGEGFVYEAEEQFFSGGVAKEGVYLRNFSAPGARVIFTVNMDSATASSVGLRYSNSSGTSKTLNVYVNGLFALTTTLAPTGGSWSGKTETLNLRRGLNTITYQYDDGNTGGVNIDALTVVNGKALAARGATLPYQELEAEAGTTNAQVLTDKRTYLTVEAESSGRRAVKLTATGHYVQWTAPQAANSLVIRYSMPDAPAGGGTSATLSLYVNGTKTQTLRLSSRHAWVYGKYPFFDSSAGGSPHRFYDESRFLVPAIPAGATVKLQKDSGDTSPYYTVDLIDLEQVDVALPRPANFVSIVDFGAIADDAGDDTQAIRNAINNARSTGKGVWIPPGVFRMSDRVDLANIQLRGAGPWYTRLQGVNGKGGFFGVGSNVKVLDLAFFNDSVERKDSEDHAVFEGNFGTGSLIQNVWMEHAKVGLWLSPGTDGLYAVDGRIRNTYADGINIYGGVKNTMVSHFHARNTGDDAFAMWSSGTPNENCTFRYDSAQLPTLANTFAIYNGKDNKVWDSVASDTVYGASAGVFISNWFSDLPFTGTTEVRRVTLNRTSGYTPDWFMPTGALFIQAATQEISGHILADGLEINDSTYSGIKLAFGNGPDAPTPPPANNSYAIGPVTLSNITIKGAGSYGLEFYNVLGTGNFSSITVTGAALGGLSNPNNKYTIIRGAGNSGW</sequence>
<organism evidence="3 4">
    <name type="scientific">Archangium minus</name>
    <dbReference type="NCBI Taxonomy" id="83450"/>
    <lineage>
        <taxon>Bacteria</taxon>
        <taxon>Pseudomonadati</taxon>
        <taxon>Myxococcota</taxon>
        <taxon>Myxococcia</taxon>
        <taxon>Myxococcales</taxon>
        <taxon>Cystobacterineae</taxon>
        <taxon>Archangiaceae</taxon>
        <taxon>Archangium</taxon>
    </lineage>
</organism>
<dbReference type="RefSeq" id="WP_395813571.1">
    <property type="nucleotide sequence ID" value="NZ_CP043494.1"/>
</dbReference>
<dbReference type="PROSITE" id="PS51175">
    <property type="entry name" value="CBM6"/>
    <property type="match status" value="2"/>
</dbReference>
<dbReference type="SMART" id="SM00606">
    <property type="entry name" value="CBD_IV"/>
    <property type="match status" value="1"/>
</dbReference>
<dbReference type="InterPro" id="IPR055149">
    <property type="entry name" value="Agl_cat_D2"/>
</dbReference>
<evidence type="ECO:0000313" key="3">
    <source>
        <dbReference type="EMBL" id="WNG43109.1"/>
    </source>
</evidence>
<dbReference type="PANTHER" id="PTHR43863">
    <property type="entry name" value="HYDROLASE, PUTATIVE (AFU_ORTHOLOGUE AFUA_1G03140)-RELATED"/>
    <property type="match status" value="1"/>
</dbReference>
<evidence type="ECO:0000256" key="1">
    <source>
        <dbReference type="ARBA" id="ARBA00022729"/>
    </source>
</evidence>
<name>A0ABY9WH38_9BACT</name>
<feature type="domain" description="CBM6" evidence="2">
    <location>
        <begin position="191"/>
        <end position="306"/>
    </location>
</feature>
<dbReference type="InterPro" id="IPR006626">
    <property type="entry name" value="PbH1"/>
</dbReference>
<feature type="domain" description="CBM6" evidence="2">
    <location>
        <begin position="49"/>
        <end position="177"/>
    </location>
</feature>
<dbReference type="InterPro" id="IPR006584">
    <property type="entry name" value="Cellulose-bd_IV"/>
</dbReference>
<dbReference type="InterPro" id="IPR051816">
    <property type="entry name" value="Glycosyl_Hydrolase_31"/>
</dbReference>
<dbReference type="SMART" id="SM00710">
    <property type="entry name" value="PbH1"/>
    <property type="match status" value="6"/>
</dbReference>
<dbReference type="InterPro" id="IPR033801">
    <property type="entry name" value="CBM6-CBM35-CBM36-like_1"/>
</dbReference>
<dbReference type="EMBL" id="CP043494">
    <property type="protein sequence ID" value="WNG43109.1"/>
    <property type="molecule type" value="Genomic_DNA"/>
</dbReference>
<dbReference type="InterPro" id="IPR005084">
    <property type="entry name" value="CBM6"/>
</dbReference>
<proteinExistence type="predicted"/>
<dbReference type="SUPFAM" id="SSF49785">
    <property type="entry name" value="Galactose-binding domain-like"/>
    <property type="match status" value="2"/>
</dbReference>
<dbReference type="PANTHER" id="PTHR43863:SF2">
    <property type="entry name" value="MALTASE-GLUCOAMYLASE"/>
    <property type="match status" value="1"/>
</dbReference>
<dbReference type="CDD" id="cd04083">
    <property type="entry name" value="CBM35_Lmo2446-like"/>
    <property type="match status" value="1"/>
</dbReference>
<dbReference type="SUPFAM" id="SSF51126">
    <property type="entry name" value="Pectin lyase-like"/>
    <property type="match status" value="1"/>
</dbReference>
<dbReference type="Proteomes" id="UP001611383">
    <property type="component" value="Chromosome"/>
</dbReference>
<dbReference type="Pfam" id="PF22815">
    <property type="entry name" value="CatAgl_D1"/>
    <property type="match status" value="1"/>
</dbReference>
<dbReference type="Gene3D" id="2.160.20.10">
    <property type="entry name" value="Single-stranded right-handed beta-helix, Pectin lyase-like"/>
    <property type="match status" value="1"/>
</dbReference>
<gene>
    <name evidence="3" type="ORF">F0U60_02605</name>
</gene>
<dbReference type="PROSITE" id="PS51257">
    <property type="entry name" value="PROKAR_LIPOPROTEIN"/>
    <property type="match status" value="1"/>
</dbReference>
<accession>A0ABY9WH38</accession>
<dbReference type="Gene3D" id="2.60.120.260">
    <property type="entry name" value="Galactose-binding domain-like"/>
    <property type="match status" value="3"/>
</dbReference>
<dbReference type="Pfam" id="PF03422">
    <property type="entry name" value="CBM_6"/>
    <property type="match status" value="1"/>
</dbReference>
<dbReference type="CDD" id="cd14490">
    <property type="entry name" value="CBM6-CBM35-CBM36_like_1"/>
    <property type="match status" value="1"/>
</dbReference>
<dbReference type="Pfam" id="PF22816">
    <property type="entry name" value="CatAgl_D2"/>
    <property type="match status" value="1"/>
</dbReference>
<dbReference type="InterPro" id="IPR012334">
    <property type="entry name" value="Pectin_lyas_fold"/>
</dbReference>
<dbReference type="InterPro" id="IPR008979">
    <property type="entry name" value="Galactose-bd-like_sf"/>
</dbReference>
<keyword evidence="4" id="KW-1185">Reference proteome</keyword>
<evidence type="ECO:0000313" key="4">
    <source>
        <dbReference type="Proteomes" id="UP001611383"/>
    </source>
</evidence>
<protein>
    <submittedName>
        <fullName evidence="3">Carbohydrate-binding protein</fullName>
    </submittedName>
</protein>
<dbReference type="InterPro" id="IPR011050">
    <property type="entry name" value="Pectin_lyase_fold/virulence"/>
</dbReference>
<evidence type="ECO:0000259" key="2">
    <source>
        <dbReference type="PROSITE" id="PS51175"/>
    </source>
</evidence>